<sequence length="142" mass="15377">MTDHPTLSTPGQLLEANRAVEQFVAEIQRGLDDGDADIYNHSFAGDVIWGGPYGATVSGYDDLHGIHQRLHAQRVAGPSRYEIVQVSAPQPGVAIAHVRRQPVGDDDGFAEMAMYVLVQASARWWLVAGQNTVIQPGRSATD</sequence>
<dbReference type="OrthoDB" id="2887901at2"/>
<comment type="caution">
    <text evidence="1">The sequence shown here is derived from an EMBL/GenBank/DDBJ whole genome shotgun (WGS) entry which is preliminary data.</text>
</comment>
<evidence type="ECO:0000313" key="2">
    <source>
        <dbReference type="Proteomes" id="UP000247781"/>
    </source>
</evidence>
<dbReference type="NCBIfam" id="TIGR02246">
    <property type="entry name" value="SgcJ/EcaC family oxidoreductase"/>
    <property type="match status" value="1"/>
</dbReference>
<reference evidence="2" key="1">
    <citation type="submission" date="2018-05" db="EMBL/GenBank/DDBJ databases">
        <authorList>
            <person name="Deangelis K."/>
            <person name="Huntemann M."/>
            <person name="Clum A."/>
            <person name="Pillay M."/>
            <person name="Palaniappan K."/>
            <person name="Varghese N."/>
            <person name="Mikhailova N."/>
            <person name="Stamatis D."/>
            <person name="Reddy T."/>
            <person name="Daum C."/>
            <person name="Shapiro N."/>
            <person name="Ivanova N."/>
            <person name="Kyrpides N."/>
            <person name="Woyke T."/>
        </authorList>
    </citation>
    <scope>NUCLEOTIDE SEQUENCE [LARGE SCALE GENOMIC DNA]</scope>
    <source>
        <strain evidence="2">GAS496</strain>
    </source>
</reference>
<dbReference type="AlphaFoldDB" id="A0A318HDG6"/>
<protein>
    <submittedName>
        <fullName evidence="1">Uncharacterized protein (TIGR02246 family)</fullName>
    </submittedName>
</protein>
<dbReference type="EMBL" id="QJJU01000014">
    <property type="protein sequence ID" value="PXX06384.1"/>
    <property type="molecule type" value="Genomic_DNA"/>
</dbReference>
<dbReference type="Proteomes" id="UP000247781">
    <property type="component" value="Unassembled WGS sequence"/>
</dbReference>
<organism evidence="1 2">
    <name type="scientific">Mycolicibacterium moriokaense</name>
    <dbReference type="NCBI Taxonomy" id="39691"/>
    <lineage>
        <taxon>Bacteria</taxon>
        <taxon>Bacillati</taxon>
        <taxon>Actinomycetota</taxon>
        <taxon>Actinomycetes</taxon>
        <taxon>Mycobacteriales</taxon>
        <taxon>Mycobacteriaceae</taxon>
        <taxon>Mycolicibacterium</taxon>
    </lineage>
</organism>
<dbReference type="RefSeq" id="WP_110317987.1">
    <property type="nucleotide sequence ID" value="NZ_QJJU01000014.1"/>
</dbReference>
<name>A0A318HDG6_9MYCO</name>
<reference evidence="1 2" key="2">
    <citation type="submission" date="2018-06" db="EMBL/GenBank/DDBJ databases">
        <title>Sequencing of bacterial isolates from soil warming experiment in Harvard Forest, Massachusetts, USA.</title>
        <authorList>
            <person name="Deangelis K.PhD."/>
        </authorList>
    </citation>
    <scope>NUCLEOTIDE SEQUENCE [LARGE SCALE GENOMIC DNA]</scope>
    <source>
        <strain evidence="1 2">GAS496</strain>
    </source>
</reference>
<gene>
    <name evidence="1" type="ORF">C8E89_114157</name>
</gene>
<proteinExistence type="predicted"/>
<dbReference type="SUPFAM" id="SSF54427">
    <property type="entry name" value="NTF2-like"/>
    <property type="match status" value="1"/>
</dbReference>
<evidence type="ECO:0000313" key="1">
    <source>
        <dbReference type="EMBL" id="PXX06384.1"/>
    </source>
</evidence>
<dbReference type="InterPro" id="IPR011944">
    <property type="entry name" value="Steroid_delta5-4_isomerase"/>
</dbReference>
<dbReference type="InterPro" id="IPR032710">
    <property type="entry name" value="NTF2-like_dom_sf"/>
</dbReference>
<keyword evidence="2" id="KW-1185">Reference proteome</keyword>
<accession>A0A318HDG6</accession>
<dbReference type="Gene3D" id="3.10.450.50">
    <property type="match status" value="1"/>
</dbReference>